<evidence type="ECO:0000313" key="2">
    <source>
        <dbReference type="EMBL" id="MBB6080966.1"/>
    </source>
</evidence>
<dbReference type="AlphaFoldDB" id="A0A7W9TIH3"/>
<evidence type="ECO:0000256" key="1">
    <source>
        <dbReference type="SAM" id="Phobius"/>
    </source>
</evidence>
<gene>
    <name evidence="2" type="ORF">HNR57_006917</name>
</gene>
<proteinExistence type="predicted"/>
<organism evidence="2 3">
    <name type="scientific">Streptomyces paradoxus</name>
    <dbReference type="NCBI Taxonomy" id="66375"/>
    <lineage>
        <taxon>Bacteria</taxon>
        <taxon>Bacillati</taxon>
        <taxon>Actinomycetota</taxon>
        <taxon>Actinomycetes</taxon>
        <taxon>Kitasatosporales</taxon>
        <taxon>Streptomycetaceae</taxon>
        <taxon>Streptomyces</taxon>
    </lineage>
</organism>
<feature type="transmembrane region" description="Helical" evidence="1">
    <location>
        <begin position="187"/>
        <end position="213"/>
    </location>
</feature>
<accession>A0A7W9TIH3</accession>
<dbReference type="Proteomes" id="UP000591537">
    <property type="component" value="Unassembled WGS sequence"/>
</dbReference>
<feature type="transmembrane region" description="Helical" evidence="1">
    <location>
        <begin position="147"/>
        <end position="166"/>
    </location>
</feature>
<feature type="transmembrane region" description="Helical" evidence="1">
    <location>
        <begin position="109"/>
        <end position="127"/>
    </location>
</feature>
<evidence type="ECO:0000313" key="3">
    <source>
        <dbReference type="Proteomes" id="UP000591537"/>
    </source>
</evidence>
<sequence length="436" mass="46103">MTAVLTVLNLLSAAACLGTGTVKALALRHQRDWTLGLTASMVTCGGTIYLIATPAVYQITGSLLGSPNIGGLIIPALTLVCMGHAHALSQLWQPDRREPAALRRTATRWVPLYAGAIIAMSVLYALADLGPAAPLRFASVYAHAPEVRALHVIYWIALLATIAVIVREFLTLSLPGRPDLRANLRKVIGWFALALVADVLHVALAAVALFGSITGPHRLEGLEQIAWLGPTAGCVCANIALASLVLRSRQAERRDLRTLKALHDLVVRPGADHDPSGPKVVLEPRWSWWPGFDTGADLNSLMAEIHDGAGRLSPWWHRLPSMAVQKLAAETAPAHDIAETSTPVSGGQLSEGSSTLGTSWDLPAAQAAAVLLFAAQARADSAPPLPAALRLPRLPGSDVPESADRQHLVSVAKHLNVPVVLEAVDLARASHDAATA</sequence>
<protein>
    <submittedName>
        <fullName evidence="2">Uncharacterized protein</fullName>
    </submittedName>
</protein>
<feature type="transmembrane region" description="Helical" evidence="1">
    <location>
        <begin position="225"/>
        <end position="246"/>
    </location>
</feature>
<reference evidence="2 3" key="1">
    <citation type="submission" date="2020-08" db="EMBL/GenBank/DDBJ databases">
        <title>Genomic Encyclopedia of Type Strains, Phase IV (KMG-IV): sequencing the most valuable type-strain genomes for metagenomic binning, comparative biology and taxonomic classification.</title>
        <authorList>
            <person name="Goeker M."/>
        </authorList>
    </citation>
    <scope>NUCLEOTIDE SEQUENCE [LARGE SCALE GENOMIC DNA]</scope>
    <source>
        <strain evidence="2 3">DSM 43350</strain>
    </source>
</reference>
<dbReference type="EMBL" id="JACHGV010000015">
    <property type="protein sequence ID" value="MBB6080966.1"/>
    <property type="molecule type" value="Genomic_DNA"/>
</dbReference>
<feature type="transmembrane region" description="Helical" evidence="1">
    <location>
        <begin position="6"/>
        <end position="26"/>
    </location>
</feature>
<keyword evidence="1" id="KW-0812">Transmembrane</keyword>
<keyword evidence="3" id="KW-1185">Reference proteome</keyword>
<keyword evidence="1" id="KW-1133">Transmembrane helix</keyword>
<name>A0A7W9TIH3_9ACTN</name>
<keyword evidence="1" id="KW-0472">Membrane</keyword>
<feature type="transmembrane region" description="Helical" evidence="1">
    <location>
        <begin position="33"/>
        <end position="57"/>
    </location>
</feature>
<dbReference type="RefSeq" id="WP_184566371.1">
    <property type="nucleotide sequence ID" value="NZ_BAAARS010000012.1"/>
</dbReference>
<feature type="transmembrane region" description="Helical" evidence="1">
    <location>
        <begin position="69"/>
        <end position="88"/>
    </location>
</feature>
<comment type="caution">
    <text evidence="2">The sequence shown here is derived from an EMBL/GenBank/DDBJ whole genome shotgun (WGS) entry which is preliminary data.</text>
</comment>